<evidence type="ECO:0000313" key="6">
    <source>
        <dbReference type="Proteomes" id="UP000542342"/>
    </source>
</evidence>
<protein>
    <submittedName>
        <fullName evidence="5">Altronate dehydratase</fullName>
    </submittedName>
</protein>
<dbReference type="Proteomes" id="UP000542342">
    <property type="component" value="Unassembled WGS sequence"/>
</dbReference>
<organism evidence="5 6">
    <name type="scientific">Thermogemmata fonticola</name>
    <dbReference type="NCBI Taxonomy" id="2755323"/>
    <lineage>
        <taxon>Bacteria</taxon>
        <taxon>Pseudomonadati</taxon>
        <taxon>Planctomycetota</taxon>
        <taxon>Planctomycetia</taxon>
        <taxon>Gemmatales</taxon>
        <taxon>Gemmataceae</taxon>
        <taxon>Thermogemmata</taxon>
    </lineage>
</organism>
<dbReference type="InterPro" id="IPR044144">
    <property type="entry name" value="SAF_UxaA/GarD"/>
</dbReference>
<dbReference type="Gene3D" id="2.30.130.110">
    <property type="match status" value="1"/>
</dbReference>
<accession>A0A7V8VCJ3</accession>
<dbReference type="InterPro" id="IPR013974">
    <property type="entry name" value="SAF"/>
</dbReference>
<comment type="similarity">
    <text evidence="1">Belongs to the UxaA family.</text>
</comment>
<feature type="region of interest" description="Disordered" evidence="3">
    <location>
        <begin position="499"/>
        <end position="521"/>
    </location>
</feature>
<keyword evidence="2" id="KW-0456">Lyase</keyword>
<dbReference type="PANTHER" id="PTHR30536">
    <property type="entry name" value="ALTRONATE/GALACTARATE DEHYDRATASE"/>
    <property type="match status" value="1"/>
</dbReference>
<dbReference type="PANTHER" id="PTHR30536:SF5">
    <property type="entry name" value="ALTRONATE DEHYDRATASE"/>
    <property type="match status" value="1"/>
</dbReference>
<dbReference type="Pfam" id="PF04295">
    <property type="entry name" value="GD_AH_second"/>
    <property type="match status" value="1"/>
</dbReference>
<dbReference type="InterPro" id="IPR048332">
    <property type="entry name" value="GD_AH_C"/>
</dbReference>
<reference evidence="5 6" key="1">
    <citation type="submission" date="2020-07" db="EMBL/GenBank/DDBJ databases">
        <title>Thermogemmata thermophila gen. nov., sp. nov., a novel moderate thermophilic planctomycete from a Kamchatka hot spring.</title>
        <authorList>
            <person name="Elcheninov A.G."/>
            <person name="Podosokorskaya O.A."/>
            <person name="Kovaleva O.L."/>
            <person name="Novikov A."/>
            <person name="Bonch-Osmolovskaya E.A."/>
            <person name="Toshchakov S.V."/>
            <person name="Kublanov I.V."/>
        </authorList>
    </citation>
    <scope>NUCLEOTIDE SEQUENCE [LARGE SCALE GENOMIC DNA]</scope>
    <source>
        <strain evidence="5 6">2918</strain>
    </source>
</reference>
<dbReference type="Pfam" id="PF20629">
    <property type="entry name" value="GD_AH_C"/>
    <property type="match status" value="1"/>
</dbReference>
<comment type="caution">
    <text evidence="5">The sequence shown here is derived from an EMBL/GenBank/DDBJ whole genome shotgun (WGS) entry which is preliminary data.</text>
</comment>
<dbReference type="SMART" id="SM00858">
    <property type="entry name" value="SAF"/>
    <property type="match status" value="1"/>
</dbReference>
<dbReference type="Pfam" id="PF08666">
    <property type="entry name" value="SAF"/>
    <property type="match status" value="1"/>
</dbReference>
<sequence length="521" mass="56219">MRGSLRDYAIQLRPEDNVAVCRRLIPAGTELLWDQTVLSTATAIRPGHKVALQAIPEGAAIRKYGQIIGFASRPIAPGEHVHVHNVKVGVFERDYAFASQTPPPLPPPAQWRTFLGYDRGPNRPEYQRYGTRNYIAVISTVNCSASTSRYIVERVRASGILQKYPNVDGVMAIVHRLGCGMQYEGPDHQQLERTLAGFARHPNVAAYILVGLGCEIAQATHLIEREHLLSLNGNAPAKPLTLTIQECGGIAKTVSAGVRAVMELLPRVNDVRRIPLPAKHLILGTNCGGSDGNSGITANPALGVASDLIVQQGGTTILGETPEIYGAEHILTRRAISREVGEKLVERIRWWEWYTSLFGAEINNNPSPGNKEGGLTTIYEKSLGAIAKAGSTALVEVYRYAEPVTAKGFVVMDTPGYDPVSMTGIVAGGANVCVFTTGRGSVFGCQPAPCIKVATNTPLYEHMIDDMDINAGRILDGVPVEEVGQEIFEKILAVASGEKTKSEKQGVGEEEFAPWSIGPTL</sequence>
<gene>
    <name evidence="5" type="ORF">H0921_04710</name>
</gene>
<name>A0A7V8VCJ3_9BACT</name>
<dbReference type="GO" id="GO:0019698">
    <property type="term" value="P:D-galacturonate catabolic process"/>
    <property type="evidence" value="ECO:0007669"/>
    <property type="project" value="TreeGrafter"/>
</dbReference>
<feature type="domain" description="SAF" evidence="4">
    <location>
        <begin position="16"/>
        <end position="87"/>
    </location>
</feature>
<dbReference type="AlphaFoldDB" id="A0A7V8VCJ3"/>
<evidence type="ECO:0000313" key="5">
    <source>
        <dbReference type="EMBL" id="MBA2225461.1"/>
    </source>
</evidence>
<dbReference type="InterPro" id="IPR007392">
    <property type="entry name" value="GD_AH_second"/>
</dbReference>
<evidence type="ECO:0000256" key="2">
    <source>
        <dbReference type="ARBA" id="ARBA00023239"/>
    </source>
</evidence>
<evidence type="ECO:0000256" key="3">
    <source>
        <dbReference type="SAM" id="MobiDB-lite"/>
    </source>
</evidence>
<dbReference type="CDD" id="cd11613">
    <property type="entry name" value="SAF_AH_GD"/>
    <property type="match status" value="1"/>
</dbReference>
<keyword evidence="6" id="KW-1185">Reference proteome</keyword>
<evidence type="ECO:0000256" key="1">
    <source>
        <dbReference type="ARBA" id="ARBA00010986"/>
    </source>
</evidence>
<dbReference type="EMBL" id="JACEFB010000002">
    <property type="protein sequence ID" value="MBA2225461.1"/>
    <property type="molecule type" value="Genomic_DNA"/>
</dbReference>
<dbReference type="GO" id="GO:0016829">
    <property type="term" value="F:lyase activity"/>
    <property type="evidence" value="ECO:0007669"/>
    <property type="project" value="UniProtKB-KW"/>
</dbReference>
<evidence type="ECO:0000259" key="4">
    <source>
        <dbReference type="SMART" id="SM00858"/>
    </source>
</evidence>
<dbReference type="InterPro" id="IPR052172">
    <property type="entry name" value="UxaA_altronate/galactarate_dh"/>
</dbReference>
<dbReference type="RefSeq" id="WP_194536884.1">
    <property type="nucleotide sequence ID" value="NZ_JACEFB010000002.1"/>
</dbReference>
<proteinExistence type="inferred from homology"/>